<evidence type="ECO:0000313" key="2">
    <source>
        <dbReference type="EMBL" id="SVB53823.1"/>
    </source>
</evidence>
<dbReference type="EMBL" id="UINC01046164">
    <property type="protein sequence ID" value="SVB53823.1"/>
    <property type="molecule type" value="Genomic_DNA"/>
</dbReference>
<evidence type="ECO:0000256" key="1">
    <source>
        <dbReference type="SAM" id="MobiDB-lite"/>
    </source>
</evidence>
<proteinExistence type="predicted"/>
<dbReference type="AlphaFoldDB" id="A0A382EV38"/>
<feature type="region of interest" description="Disordered" evidence="1">
    <location>
        <begin position="1"/>
        <end position="26"/>
    </location>
</feature>
<accession>A0A382EV38</accession>
<reference evidence="2" key="1">
    <citation type="submission" date="2018-05" db="EMBL/GenBank/DDBJ databases">
        <authorList>
            <person name="Lanie J.A."/>
            <person name="Ng W.-L."/>
            <person name="Kazmierczak K.M."/>
            <person name="Andrzejewski T.M."/>
            <person name="Davidsen T.M."/>
            <person name="Wayne K.J."/>
            <person name="Tettelin H."/>
            <person name="Glass J.I."/>
            <person name="Rusch D."/>
            <person name="Podicherti R."/>
            <person name="Tsui H.-C.T."/>
            <person name="Winkler M.E."/>
        </authorList>
    </citation>
    <scope>NUCLEOTIDE SEQUENCE</scope>
</reference>
<feature type="compositionally biased region" description="Basic residues" evidence="1">
    <location>
        <begin position="1"/>
        <end position="11"/>
    </location>
</feature>
<sequence length="53" mass="5945">MVGSGTHHHVVKRDTDRVRRSYKSVENGDRRRCLDKTCGPNGGQHLIGQGRCL</sequence>
<protein>
    <submittedName>
        <fullName evidence="2">Uncharacterized protein</fullName>
    </submittedName>
</protein>
<gene>
    <name evidence="2" type="ORF">METZ01_LOCUS206677</name>
</gene>
<name>A0A382EV38_9ZZZZ</name>
<organism evidence="2">
    <name type="scientific">marine metagenome</name>
    <dbReference type="NCBI Taxonomy" id="408172"/>
    <lineage>
        <taxon>unclassified sequences</taxon>
        <taxon>metagenomes</taxon>
        <taxon>ecological metagenomes</taxon>
    </lineage>
</organism>